<dbReference type="STRING" id="1450648.CLORY_23080"/>
<keyword evidence="1" id="KW-0812">Transmembrane</keyword>
<feature type="transmembrane region" description="Helical" evidence="1">
    <location>
        <begin position="296"/>
        <end position="317"/>
    </location>
</feature>
<feature type="transmembrane region" description="Helical" evidence="1">
    <location>
        <begin position="16"/>
        <end position="35"/>
    </location>
</feature>
<dbReference type="Proteomes" id="UP000190080">
    <property type="component" value="Unassembled WGS sequence"/>
</dbReference>
<protein>
    <submittedName>
        <fullName evidence="2">ABC-2 family transporter protein</fullName>
    </submittedName>
</protein>
<keyword evidence="1" id="KW-0472">Membrane</keyword>
<name>A0A1V4IN09_9CLOT</name>
<comment type="caution">
    <text evidence="2">The sequence shown here is derived from an EMBL/GenBank/DDBJ whole genome shotgun (WGS) entry which is preliminary data.</text>
</comment>
<organism evidence="2 3">
    <name type="scientific">Clostridium oryzae</name>
    <dbReference type="NCBI Taxonomy" id="1450648"/>
    <lineage>
        <taxon>Bacteria</taxon>
        <taxon>Bacillati</taxon>
        <taxon>Bacillota</taxon>
        <taxon>Clostridia</taxon>
        <taxon>Eubacteriales</taxon>
        <taxon>Clostridiaceae</taxon>
        <taxon>Clostridium</taxon>
    </lineage>
</organism>
<evidence type="ECO:0000313" key="3">
    <source>
        <dbReference type="Proteomes" id="UP000190080"/>
    </source>
</evidence>
<dbReference type="EMBL" id="MZGV01000022">
    <property type="protein sequence ID" value="OPJ61442.1"/>
    <property type="molecule type" value="Genomic_DNA"/>
</dbReference>
<feature type="transmembrane region" description="Helical" evidence="1">
    <location>
        <begin position="238"/>
        <end position="258"/>
    </location>
</feature>
<accession>A0A1V4IN09</accession>
<feature type="transmembrane region" description="Helical" evidence="1">
    <location>
        <begin position="323"/>
        <end position="341"/>
    </location>
</feature>
<proteinExistence type="predicted"/>
<evidence type="ECO:0000313" key="2">
    <source>
        <dbReference type="EMBL" id="OPJ61442.1"/>
    </source>
</evidence>
<dbReference type="RefSeq" id="WP_079424504.1">
    <property type="nucleotide sequence ID" value="NZ_MZGV01000022.1"/>
</dbReference>
<sequence>MMYLYELKKILRRKSTIIAVGVLLIGITLTLVSNINNGYDNSWVDASGKSIYGIKAIEKKKEIMSRWSGLLTQEAIAKVIEKNRQIVNNPKYKTKDGLSNQGYAKTQGFDDIRTLINYSFGGFQSYDDRTVDSLKPKAAERFYTNRIDTLKKWLGRSDIKDMYSKKEKKFFINLAETLKTPLRYSYATGWKILLDSCSSVLYALAIFICVLLAPVFAQEYQCGADSIFLSTKNGKRKAILMKLLSAFTVTSIIYWIFFLGFSGVIFFVFGVDGASAPIQTNDYWKSFYHITNIEAFWRMAVLGYIGCLALGSFTLLLSARLKTSFSSIIVSFLIIMGPALLGQASNSNLVQKIMMVFPYQTLGGNMILMKYQLYEIFGKIFTPFQFLPVEFIVIAIVLVPFTYYGFKKHEVL</sequence>
<feature type="transmembrane region" description="Helical" evidence="1">
    <location>
        <begin position="199"/>
        <end position="217"/>
    </location>
</feature>
<reference evidence="2 3" key="1">
    <citation type="submission" date="2017-03" db="EMBL/GenBank/DDBJ databases">
        <title>Genome sequence of Clostridium oryzae DSM 28571.</title>
        <authorList>
            <person name="Poehlein A."/>
            <person name="Daniel R."/>
        </authorList>
    </citation>
    <scope>NUCLEOTIDE SEQUENCE [LARGE SCALE GENOMIC DNA]</scope>
    <source>
        <strain evidence="2 3">DSM 28571</strain>
    </source>
</reference>
<gene>
    <name evidence="2" type="ORF">CLORY_23080</name>
</gene>
<keyword evidence="3" id="KW-1185">Reference proteome</keyword>
<dbReference type="OrthoDB" id="1700423at2"/>
<keyword evidence="1" id="KW-1133">Transmembrane helix</keyword>
<evidence type="ECO:0000256" key="1">
    <source>
        <dbReference type="SAM" id="Phobius"/>
    </source>
</evidence>
<dbReference type="AlphaFoldDB" id="A0A1V4IN09"/>
<feature type="transmembrane region" description="Helical" evidence="1">
    <location>
        <begin position="386"/>
        <end position="406"/>
    </location>
</feature>